<protein>
    <submittedName>
        <fullName evidence="2">Uncharacterized protein</fullName>
    </submittedName>
</protein>
<feature type="compositionally biased region" description="Basic and acidic residues" evidence="1">
    <location>
        <begin position="122"/>
        <end position="132"/>
    </location>
</feature>
<evidence type="ECO:0000313" key="2">
    <source>
        <dbReference type="EMBL" id="KJD45660.1"/>
    </source>
</evidence>
<dbReference type="OrthoDB" id="2661156at2"/>
<proteinExistence type="predicted"/>
<dbReference type="Proteomes" id="UP000032534">
    <property type="component" value="Unassembled WGS sequence"/>
</dbReference>
<feature type="region of interest" description="Disordered" evidence="1">
    <location>
        <begin position="108"/>
        <end position="144"/>
    </location>
</feature>
<sequence length="144" mass="15829">METGSFRFQFRDPQQAVRACETLKEIGYTASTNGDTGLSVHIENQDVLSALEICQAYEGSMLEAGNHTSESGTIPGLQGSVWVPNPGYRSEDWIIPAHIINEDWSEAYKNGSSQTNSKKTREHNVSSDHQPEDDVDGFSGSVHI</sequence>
<dbReference type="PATRIC" id="fig|159743.3.peg.2410"/>
<keyword evidence="3" id="KW-1185">Reference proteome</keyword>
<organism evidence="2 3">
    <name type="scientific">Paenibacillus terrae</name>
    <dbReference type="NCBI Taxonomy" id="159743"/>
    <lineage>
        <taxon>Bacteria</taxon>
        <taxon>Bacillati</taxon>
        <taxon>Bacillota</taxon>
        <taxon>Bacilli</taxon>
        <taxon>Bacillales</taxon>
        <taxon>Paenibacillaceae</taxon>
        <taxon>Paenibacillus</taxon>
    </lineage>
</organism>
<evidence type="ECO:0000313" key="3">
    <source>
        <dbReference type="Proteomes" id="UP000032534"/>
    </source>
</evidence>
<name>A0A0D7X2K5_9BACL</name>
<comment type="caution">
    <text evidence="2">The sequence shown here is derived from an EMBL/GenBank/DDBJ whole genome shotgun (WGS) entry which is preliminary data.</text>
</comment>
<dbReference type="EMBL" id="JTHP01000017">
    <property type="protein sequence ID" value="KJD45660.1"/>
    <property type="molecule type" value="Genomic_DNA"/>
</dbReference>
<evidence type="ECO:0000256" key="1">
    <source>
        <dbReference type="SAM" id="MobiDB-lite"/>
    </source>
</evidence>
<reference evidence="2 3" key="1">
    <citation type="submission" date="2014-11" db="EMBL/GenBank/DDBJ databases">
        <title>Draft Genome Sequences of Paenibacillus polymyxa NRRL B-30509 and Paenibacillus terrae NRRL B-30644, Strains from a Poultry Environment that Produce Tridecaptin A and Paenicidins.</title>
        <authorList>
            <person name="van Belkum M.J."/>
            <person name="Lohans C.T."/>
            <person name="Vederas J.C."/>
        </authorList>
    </citation>
    <scope>NUCLEOTIDE SEQUENCE [LARGE SCALE GENOMIC DNA]</scope>
    <source>
        <strain evidence="2 3">NRRL B-30644</strain>
    </source>
</reference>
<gene>
    <name evidence="2" type="ORF">QD47_10835</name>
</gene>
<dbReference type="AlphaFoldDB" id="A0A0D7X2K5"/>
<accession>A0A0D7X2K5</accession>
<dbReference type="RefSeq" id="WP_044646136.1">
    <property type="nucleotide sequence ID" value="NZ_JTHP01000017.1"/>
</dbReference>